<dbReference type="AlphaFoldDB" id="A0A382U6D7"/>
<organism evidence="1">
    <name type="scientific">marine metagenome</name>
    <dbReference type="NCBI Taxonomy" id="408172"/>
    <lineage>
        <taxon>unclassified sequences</taxon>
        <taxon>metagenomes</taxon>
        <taxon>ecological metagenomes</taxon>
    </lineage>
</organism>
<gene>
    <name evidence="1" type="ORF">METZ01_LOCUS382371</name>
</gene>
<sequence length="82" mass="9229">MPDIDRLAKEGLRFTWIQSISPVCSTFRAAMITVMYQTVIGAHHHRSESGEHRIQFPDCVRSIPAPTQKHARQAAGQISNRS</sequence>
<dbReference type="EMBL" id="UINC01141650">
    <property type="protein sequence ID" value="SVD29517.1"/>
    <property type="molecule type" value="Genomic_DNA"/>
</dbReference>
<dbReference type="InterPro" id="IPR017850">
    <property type="entry name" value="Alkaline_phosphatase_core_sf"/>
</dbReference>
<proteinExistence type="predicted"/>
<reference evidence="1" key="1">
    <citation type="submission" date="2018-05" db="EMBL/GenBank/DDBJ databases">
        <authorList>
            <person name="Lanie J.A."/>
            <person name="Ng W.-L."/>
            <person name="Kazmierczak K.M."/>
            <person name="Andrzejewski T.M."/>
            <person name="Davidsen T.M."/>
            <person name="Wayne K.J."/>
            <person name="Tettelin H."/>
            <person name="Glass J.I."/>
            <person name="Rusch D."/>
            <person name="Podicherti R."/>
            <person name="Tsui H.-C.T."/>
            <person name="Winkler M.E."/>
        </authorList>
    </citation>
    <scope>NUCLEOTIDE SEQUENCE</scope>
</reference>
<dbReference type="Gene3D" id="3.40.720.10">
    <property type="entry name" value="Alkaline Phosphatase, subunit A"/>
    <property type="match status" value="1"/>
</dbReference>
<dbReference type="SUPFAM" id="SSF53649">
    <property type="entry name" value="Alkaline phosphatase-like"/>
    <property type="match status" value="1"/>
</dbReference>
<accession>A0A382U6D7</accession>
<name>A0A382U6D7_9ZZZZ</name>
<evidence type="ECO:0000313" key="1">
    <source>
        <dbReference type="EMBL" id="SVD29517.1"/>
    </source>
</evidence>
<protein>
    <submittedName>
        <fullName evidence="1">Uncharacterized protein</fullName>
    </submittedName>
</protein>